<dbReference type="STRING" id="266779.Meso_1310"/>
<evidence type="ECO:0000256" key="2">
    <source>
        <dbReference type="ARBA" id="ARBA00005417"/>
    </source>
</evidence>
<gene>
    <name evidence="7" type="ordered locus">Meso_1310</name>
</gene>
<evidence type="ECO:0000313" key="7">
    <source>
        <dbReference type="EMBL" id="ABG62706.1"/>
    </source>
</evidence>
<dbReference type="SMART" id="SM00382">
    <property type="entry name" value="AAA"/>
    <property type="match status" value="2"/>
</dbReference>
<dbReference type="InterPro" id="IPR017871">
    <property type="entry name" value="ABC_transporter-like_CS"/>
</dbReference>
<accession>Q11IR9</accession>
<evidence type="ECO:0000256" key="1">
    <source>
        <dbReference type="ARBA" id="ARBA00004417"/>
    </source>
</evidence>
<dbReference type="InterPro" id="IPR050319">
    <property type="entry name" value="ABC_transp_ATP-bind"/>
</dbReference>
<name>Q11IR9_CHESB</name>
<dbReference type="eggNOG" id="COG4172">
    <property type="taxonomic scope" value="Bacteria"/>
</dbReference>
<organism evidence="7">
    <name type="scientific">Chelativorans sp. (strain BNC1)</name>
    <dbReference type="NCBI Taxonomy" id="266779"/>
    <lineage>
        <taxon>Bacteria</taxon>
        <taxon>Pseudomonadati</taxon>
        <taxon>Pseudomonadota</taxon>
        <taxon>Alphaproteobacteria</taxon>
        <taxon>Hyphomicrobiales</taxon>
        <taxon>Phyllobacteriaceae</taxon>
        <taxon>Chelativorans</taxon>
    </lineage>
</organism>
<dbReference type="PANTHER" id="PTHR43776:SF7">
    <property type="entry name" value="D,D-DIPEPTIDE TRANSPORT ATP-BINDING PROTEIN DDPF-RELATED"/>
    <property type="match status" value="1"/>
</dbReference>
<protein>
    <submittedName>
        <fullName evidence="7">ABC transporter related protein</fullName>
    </submittedName>
</protein>
<dbReference type="AlphaFoldDB" id="Q11IR9"/>
<dbReference type="Pfam" id="PF00005">
    <property type="entry name" value="ABC_tran"/>
    <property type="match status" value="2"/>
</dbReference>
<comment type="similarity">
    <text evidence="2">Belongs to the ABC transporter superfamily.</text>
</comment>
<dbReference type="PANTHER" id="PTHR43776">
    <property type="entry name" value="TRANSPORT ATP-BINDING PROTEIN"/>
    <property type="match status" value="1"/>
</dbReference>
<dbReference type="NCBIfam" id="NF008453">
    <property type="entry name" value="PRK11308.1"/>
    <property type="match status" value="2"/>
</dbReference>
<dbReference type="EMBL" id="CP000390">
    <property type="protein sequence ID" value="ABG62706.1"/>
    <property type="molecule type" value="Genomic_DNA"/>
</dbReference>
<dbReference type="NCBIfam" id="NF007739">
    <property type="entry name" value="PRK10419.1"/>
    <property type="match status" value="2"/>
</dbReference>
<evidence type="ECO:0000256" key="4">
    <source>
        <dbReference type="ARBA" id="ARBA00022741"/>
    </source>
</evidence>
<reference evidence="7" key="1">
    <citation type="submission" date="2006-06" db="EMBL/GenBank/DDBJ databases">
        <title>Complete sequence of chromosome of Chelativorans sp. BNC1.</title>
        <authorList>
            <consortium name="US DOE Joint Genome Institute"/>
            <person name="Copeland A."/>
            <person name="Lucas S."/>
            <person name="Lapidus A."/>
            <person name="Barry K."/>
            <person name="Detter J.C."/>
            <person name="Glavina del Rio T."/>
            <person name="Hammon N."/>
            <person name="Israni S."/>
            <person name="Dalin E."/>
            <person name="Tice H."/>
            <person name="Pitluck S."/>
            <person name="Chertkov O."/>
            <person name="Brettin T."/>
            <person name="Bruce D."/>
            <person name="Han C."/>
            <person name="Tapia R."/>
            <person name="Gilna P."/>
            <person name="Schmutz J."/>
            <person name="Larimer F."/>
            <person name="Land M."/>
            <person name="Hauser L."/>
            <person name="Kyrpides N."/>
            <person name="Mikhailova N."/>
            <person name="Richardson P."/>
        </authorList>
    </citation>
    <scope>NUCLEOTIDE SEQUENCE</scope>
    <source>
        <strain evidence="7">BNC1</strain>
    </source>
</reference>
<dbReference type="GO" id="GO:0016887">
    <property type="term" value="F:ATP hydrolysis activity"/>
    <property type="evidence" value="ECO:0007669"/>
    <property type="project" value="InterPro"/>
</dbReference>
<comment type="subcellular location">
    <subcellularLocation>
        <location evidence="1">Cell inner membrane</location>
        <topology evidence="1">Peripheral membrane protein</topology>
    </subcellularLocation>
</comment>
<dbReference type="GO" id="GO:0015833">
    <property type="term" value="P:peptide transport"/>
    <property type="evidence" value="ECO:0007669"/>
    <property type="project" value="InterPro"/>
</dbReference>
<dbReference type="InterPro" id="IPR003439">
    <property type="entry name" value="ABC_transporter-like_ATP-bd"/>
</dbReference>
<evidence type="ECO:0000256" key="3">
    <source>
        <dbReference type="ARBA" id="ARBA00022448"/>
    </source>
</evidence>
<dbReference type="InterPro" id="IPR013563">
    <property type="entry name" value="Oligopep_ABC_C"/>
</dbReference>
<keyword evidence="3" id="KW-0813">Transport</keyword>
<keyword evidence="4" id="KW-0547">Nucleotide-binding</keyword>
<dbReference type="GO" id="GO:0005886">
    <property type="term" value="C:plasma membrane"/>
    <property type="evidence" value="ECO:0007669"/>
    <property type="project" value="UniProtKB-SubCell"/>
</dbReference>
<dbReference type="CDD" id="cd03257">
    <property type="entry name" value="ABC_NikE_OppD_transporters"/>
    <property type="match status" value="2"/>
</dbReference>
<dbReference type="InterPro" id="IPR003593">
    <property type="entry name" value="AAA+_ATPase"/>
</dbReference>
<dbReference type="OrthoDB" id="9802264at2"/>
<sequence>MSLLQIEKLTLSIGGSQILRSIDISIEPGEIMGLVGESGSGKSMTALSIMKLLPPGARAGGRVQFDGIDILSAPEAAMCRLRGDDIGMIFQEPMTALNPVKTIGQQVAEGIRWHTGANRADAESRARAMLERVGLPEKEFPLTRYPHELSGGQRQRVVIAIACALKPKLLIADEPTTALDVVLQRQILTLLRELVNESGMSLLLISHDLAVVAEMTDRLTIIRDGAVMEAGETVQILSRKTHPYTRQLAEASTHVPARVAISKPGAGPSAAPLLEVEGLTRDYPVRPAGLFARASRFRAVDHVSFSIFPGQSVALVGRSGCGKSTLARMILALDRPSSGSIRFMGQEIGGRSEEALRPARRNMQVVFQDPYGSFDPRHRVERLVAEPLHLADEKPGAARRRDLVAEALEQVGLSPLDIDKYPHEFSGGQRQRLAIARAIITRPKLIVADEPVSALDVSIRAQILDLFADLNDRLGVAYLFITHDLRVARAITDTVLVMHEGKIVETGPTEIVLDNPRSDAARALLAAAPDLGLTLRKRLAQDTG</sequence>
<dbReference type="PROSITE" id="PS00211">
    <property type="entry name" value="ABC_TRANSPORTER_1"/>
    <property type="match status" value="1"/>
</dbReference>
<dbReference type="GO" id="GO:0005524">
    <property type="term" value="F:ATP binding"/>
    <property type="evidence" value="ECO:0007669"/>
    <property type="project" value="UniProtKB-KW"/>
</dbReference>
<dbReference type="InterPro" id="IPR027417">
    <property type="entry name" value="P-loop_NTPase"/>
</dbReference>
<evidence type="ECO:0000259" key="6">
    <source>
        <dbReference type="PROSITE" id="PS50893"/>
    </source>
</evidence>
<dbReference type="GO" id="GO:0055085">
    <property type="term" value="P:transmembrane transport"/>
    <property type="evidence" value="ECO:0007669"/>
    <property type="project" value="UniProtKB-ARBA"/>
</dbReference>
<evidence type="ECO:0000256" key="5">
    <source>
        <dbReference type="ARBA" id="ARBA00022840"/>
    </source>
</evidence>
<dbReference type="HOGENOM" id="CLU_000604_86_2_5"/>
<keyword evidence="5" id="KW-0067">ATP-binding</keyword>
<dbReference type="Gene3D" id="3.40.50.300">
    <property type="entry name" value="P-loop containing nucleotide triphosphate hydrolases"/>
    <property type="match status" value="2"/>
</dbReference>
<feature type="domain" description="ABC transporter" evidence="6">
    <location>
        <begin position="285"/>
        <end position="525"/>
    </location>
</feature>
<feature type="domain" description="ABC transporter" evidence="6">
    <location>
        <begin position="4"/>
        <end position="249"/>
    </location>
</feature>
<dbReference type="PROSITE" id="PS50893">
    <property type="entry name" value="ABC_TRANSPORTER_2"/>
    <property type="match status" value="2"/>
</dbReference>
<dbReference type="SUPFAM" id="SSF52540">
    <property type="entry name" value="P-loop containing nucleoside triphosphate hydrolases"/>
    <property type="match status" value="2"/>
</dbReference>
<dbReference type="Pfam" id="PF08352">
    <property type="entry name" value="oligo_HPY"/>
    <property type="match status" value="1"/>
</dbReference>
<proteinExistence type="inferred from homology"/>
<dbReference type="KEGG" id="mes:Meso_1310"/>